<evidence type="ECO:0000313" key="3">
    <source>
        <dbReference type="EMBL" id="KAL3318973.1"/>
    </source>
</evidence>
<feature type="region of interest" description="Disordered" evidence="2">
    <location>
        <begin position="205"/>
        <end position="234"/>
    </location>
</feature>
<proteinExistence type="predicted"/>
<dbReference type="Proteomes" id="UP001626550">
    <property type="component" value="Unassembled WGS sequence"/>
</dbReference>
<feature type="region of interest" description="Disordered" evidence="2">
    <location>
        <begin position="17"/>
        <end position="59"/>
    </location>
</feature>
<feature type="compositionally biased region" description="Basic and acidic residues" evidence="2">
    <location>
        <begin position="46"/>
        <end position="59"/>
    </location>
</feature>
<name>A0ABD2QHT2_9PLAT</name>
<evidence type="ECO:0000256" key="1">
    <source>
        <dbReference type="SAM" id="Coils"/>
    </source>
</evidence>
<gene>
    <name evidence="3" type="ORF">Ciccas_002368</name>
</gene>
<organism evidence="3 4">
    <name type="scientific">Cichlidogyrus casuarinus</name>
    <dbReference type="NCBI Taxonomy" id="1844966"/>
    <lineage>
        <taxon>Eukaryota</taxon>
        <taxon>Metazoa</taxon>
        <taxon>Spiralia</taxon>
        <taxon>Lophotrochozoa</taxon>
        <taxon>Platyhelminthes</taxon>
        <taxon>Monogenea</taxon>
        <taxon>Monopisthocotylea</taxon>
        <taxon>Dactylogyridea</taxon>
        <taxon>Ancyrocephalidae</taxon>
        <taxon>Cichlidogyrus</taxon>
    </lineage>
</organism>
<feature type="compositionally biased region" description="Basic and acidic residues" evidence="2">
    <location>
        <begin position="17"/>
        <end position="35"/>
    </location>
</feature>
<comment type="caution">
    <text evidence="3">The sequence shown here is derived from an EMBL/GenBank/DDBJ whole genome shotgun (WGS) entry which is preliminary data.</text>
</comment>
<reference evidence="3 4" key="1">
    <citation type="submission" date="2024-11" db="EMBL/GenBank/DDBJ databases">
        <title>Adaptive evolution of stress response genes in parasites aligns with host niche diversity.</title>
        <authorList>
            <person name="Hahn C."/>
            <person name="Resl P."/>
        </authorList>
    </citation>
    <scope>NUCLEOTIDE SEQUENCE [LARGE SCALE GENOMIC DNA]</scope>
    <source>
        <strain evidence="3">EGGRZ-B1_66</strain>
        <tissue evidence="3">Body</tissue>
    </source>
</reference>
<accession>A0ABD2QHT2</accession>
<dbReference type="AlphaFoldDB" id="A0ABD2QHT2"/>
<keyword evidence="4" id="KW-1185">Reference proteome</keyword>
<evidence type="ECO:0000256" key="2">
    <source>
        <dbReference type="SAM" id="MobiDB-lite"/>
    </source>
</evidence>
<protein>
    <submittedName>
        <fullName evidence="3">Uncharacterized protein</fullName>
    </submittedName>
</protein>
<evidence type="ECO:0000313" key="4">
    <source>
        <dbReference type="Proteomes" id="UP001626550"/>
    </source>
</evidence>
<sequence>MESVARENEARRLKMLYEREQGRDESMFPHSEPEQRSGMNVYLDSEEQKQKERSDKDEGQVGFQCQTVFSPLVGGVESGVEKLVKLIDKLRSKTDELKERSNYEKKILCNLLEIPTSTPDPFSHLVHKFESWDEDRVKVFRRLELLVKSLREEVDEAKDERLQSSSMARRRSGRDTPITIWDRVFECVTKVKEEMVKLKQVTVGERQRRESQKNRLPKLQNKAPSLTEDTLHQKEAPAVRTLDLLMRLDK</sequence>
<keyword evidence="1" id="KW-0175">Coiled coil</keyword>
<dbReference type="EMBL" id="JBJKFK010000184">
    <property type="protein sequence ID" value="KAL3318973.1"/>
    <property type="molecule type" value="Genomic_DNA"/>
</dbReference>
<feature type="coiled-coil region" evidence="1">
    <location>
        <begin position="140"/>
        <end position="167"/>
    </location>
</feature>